<dbReference type="InterPro" id="IPR000909">
    <property type="entry name" value="PLipase_C_PInositol-sp_X_dom"/>
</dbReference>
<evidence type="ECO:0000259" key="1">
    <source>
        <dbReference type="SMART" id="SM00148"/>
    </source>
</evidence>
<organism evidence="2">
    <name type="scientific">Solanum chilense</name>
    <name type="common">Tomato</name>
    <name type="synonym">Lycopersicon chilense</name>
    <dbReference type="NCBI Taxonomy" id="4083"/>
    <lineage>
        <taxon>Eukaryota</taxon>
        <taxon>Viridiplantae</taxon>
        <taxon>Streptophyta</taxon>
        <taxon>Embryophyta</taxon>
        <taxon>Tracheophyta</taxon>
        <taxon>Spermatophyta</taxon>
        <taxon>Magnoliopsida</taxon>
        <taxon>eudicotyledons</taxon>
        <taxon>Gunneridae</taxon>
        <taxon>Pentapetalae</taxon>
        <taxon>asterids</taxon>
        <taxon>lamiids</taxon>
        <taxon>Solanales</taxon>
        <taxon>Solanaceae</taxon>
        <taxon>Solanoideae</taxon>
        <taxon>Solaneae</taxon>
        <taxon>Solanum</taxon>
        <taxon>Solanum subgen. Lycopersicon</taxon>
    </lineage>
</organism>
<accession>A0A6N2B793</accession>
<dbReference type="AlphaFoldDB" id="A0A6N2B793"/>
<dbReference type="SMART" id="SM00148">
    <property type="entry name" value="PLCXc"/>
    <property type="match status" value="1"/>
</dbReference>
<dbReference type="EMBL" id="RXGB01004006">
    <property type="protein sequence ID" value="TMW90775.1"/>
    <property type="molecule type" value="Genomic_DNA"/>
</dbReference>
<gene>
    <name evidence="2" type="ORF">EJD97_015286</name>
</gene>
<dbReference type="SUPFAM" id="SSF51695">
    <property type="entry name" value="PLC-like phosphodiesterases"/>
    <property type="match status" value="1"/>
</dbReference>
<dbReference type="PANTHER" id="PTHR13593:SF113">
    <property type="entry name" value="SI:DKEY-266F7.9"/>
    <property type="match status" value="1"/>
</dbReference>
<dbReference type="GO" id="GO:0008081">
    <property type="term" value="F:phosphoric diester hydrolase activity"/>
    <property type="evidence" value="ECO:0007669"/>
    <property type="project" value="InterPro"/>
</dbReference>
<dbReference type="GO" id="GO:0006629">
    <property type="term" value="P:lipid metabolic process"/>
    <property type="evidence" value="ECO:0007669"/>
    <property type="project" value="InterPro"/>
</dbReference>
<dbReference type="InterPro" id="IPR051057">
    <property type="entry name" value="PI-PLC_domain"/>
</dbReference>
<name>A0A6N2B793_SOLCI</name>
<dbReference type="InterPro" id="IPR017946">
    <property type="entry name" value="PLC-like_Pdiesterase_TIM-brl"/>
</dbReference>
<dbReference type="Pfam" id="PF00388">
    <property type="entry name" value="PI-PLC-X"/>
    <property type="match status" value="1"/>
</dbReference>
<proteinExistence type="predicted"/>
<evidence type="ECO:0000313" key="2">
    <source>
        <dbReference type="EMBL" id="TMW90775.1"/>
    </source>
</evidence>
<feature type="domain" description="Phosphatidylinositol-specific phospholipase C X" evidence="1">
    <location>
        <begin position="75"/>
        <end position="215"/>
    </location>
</feature>
<sequence>MGAEVSKQIERRKAIDTQKKNLCDLKEKNGCNFPGYDYNVQDRKNWMSTLGPEKLHVNQIVWPGTRKADSKFKIFTIHNLMFHVLGTHDSATDEIGIPFISRPFGQCQSLSIYEQLVIGVRVLDIRVQEDRHVCHGILLCYHIDVVINDVKKFLSETDSEIIILEIRTEFGHDDPPNFDKYLEAQLGEFLIHQHDNVFNNTIAELLPKRIICVWKPGKSPKPRQGSTLWNSCYLKDDWIDTDLPEKKFESNMKYLSEQPPITSRKFFYRVENTVTPQADNPVLWVKPVTERIHPYARLFIMECISRGYADRLQIFSSDFIQEDFVDACIGLTNARIQGKL</sequence>
<protein>
    <recommendedName>
        <fullName evidence="1">Phosphatidylinositol-specific phospholipase C X domain-containing protein</fullName>
    </recommendedName>
</protein>
<dbReference type="PANTHER" id="PTHR13593">
    <property type="match status" value="1"/>
</dbReference>
<reference evidence="2" key="1">
    <citation type="submission" date="2019-05" db="EMBL/GenBank/DDBJ databases">
        <title>The de novo reference genome and transcriptome assemblies of the wild tomato species Solanum chilense.</title>
        <authorList>
            <person name="Stam R."/>
            <person name="Nosenko T."/>
            <person name="Hoerger A.C."/>
            <person name="Stephan W."/>
            <person name="Seidel M.A."/>
            <person name="Kuhn J.M.M."/>
            <person name="Haberer G."/>
            <person name="Tellier A."/>
        </authorList>
    </citation>
    <scope>NUCLEOTIDE SEQUENCE</scope>
    <source>
        <tissue evidence="2">Mature leaves</tissue>
    </source>
</reference>
<comment type="caution">
    <text evidence="2">The sequence shown here is derived from an EMBL/GenBank/DDBJ whole genome shotgun (WGS) entry which is preliminary data.</text>
</comment>
<dbReference type="Gene3D" id="3.20.20.190">
    <property type="entry name" value="Phosphatidylinositol (PI) phosphodiesterase"/>
    <property type="match status" value="1"/>
</dbReference>
<dbReference type="PROSITE" id="PS50007">
    <property type="entry name" value="PIPLC_X_DOMAIN"/>
    <property type="match status" value="1"/>
</dbReference>